<organism evidence="11 12">
    <name type="scientific">Pyronema omphalodes (strain CBS 100304)</name>
    <name type="common">Pyronema confluens</name>
    <dbReference type="NCBI Taxonomy" id="1076935"/>
    <lineage>
        <taxon>Eukaryota</taxon>
        <taxon>Fungi</taxon>
        <taxon>Dikarya</taxon>
        <taxon>Ascomycota</taxon>
        <taxon>Pezizomycotina</taxon>
        <taxon>Pezizomycetes</taxon>
        <taxon>Pezizales</taxon>
        <taxon>Pyronemataceae</taxon>
        <taxon>Pyronema</taxon>
    </lineage>
</organism>
<keyword evidence="5 10" id="KW-0808">Transferase</keyword>
<dbReference type="InterPro" id="IPR027417">
    <property type="entry name" value="P-loop_NTPase"/>
</dbReference>
<protein>
    <recommendedName>
        <fullName evidence="10">Adenylate kinase isoenzyme 6 homolog</fullName>
        <shortName evidence="10">AK6</shortName>
        <ecNumber evidence="10">2.7.4.3</ecNumber>
    </recommendedName>
    <alternativeName>
        <fullName evidence="10">Dual activity adenylate kinase/ATPase</fullName>
        <shortName evidence="10">AK/ATPase</shortName>
    </alternativeName>
</protein>
<feature type="binding site" evidence="10">
    <location>
        <position position="17"/>
    </location>
    <ligand>
        <name>ATP</name>
        <dbReference type="ChEBI" id="CHEBI:30616"/>
    </ligand>
</feature>
<evidence type="ECO:0000256" key="1">
    <source>
        <dbReference type="ARBA" id="ARBA00000582"/>
    </source>
</evidence>
<evidence type="ECO:0000256" key="2">
    <source>
        <dbReference type="ARBA" id="ARBA00022490"/>
    </source>
</evidence>
<comment type="function">
    <text evidence="10">Broad-specificity nucleoside monophosphate (NMP) kinase that catalyzes the reversible transfer of the terminal phosphate group between nucleoside triphosphates and monophosphates. Has also ATPase activity. Involved in the late cytoplasmic maturation steps of the 40S ribosomal particles, specifically 18S rRNA maturation. While NMP activity is not required for ribosome maturation, ATPase activity is. Associates transiently with small ribosomal subunit protein uS11. ATP hydrolysis breaks the interaction with uS11. May temporarily remove uS11 from the ribosome to enable a conformational change of the ribosomal RNA that is needed for the final maturation step of the small ribosomal subunit. Its NMP activity may have a role in nuclear energy homeostasis.</text>
</comment>
<evidence type="ECO:0000256" key="9">
    <source>
        <dbReference type="ARBA" id="ARBA00023242"/>
    </source>
</evidence>
<dbReference type="GO" id="GO:0005524">
    <property type="term" value="F:ATP binding"/>
    <property type="evidence" value="ECO:0007669"/>
    <property type="project" value="UniProtKB-KW"/>
</dbReference>
<gene>
    <name evidence="11" type="ORF">PCON_04773</name>
</gene>
<evidence type="ECO:0000256" key="8">
    <source>
        <dbReference type="ARBA" id="ARBA00022840"/>
    </source>
</evidence>
<keyword evidence="8 10" id="KW-0067">ATP-binding</keyword>
<dbReference type="OMA" id="QCEIFGT"/>
<feature type="region of interest" description="NMPbind" evidence="10">
    <location>
        <begin position="35"/>
        <end position="58"/>
    </location>
</feature>
<evidence type="ECO:0000256" key="5">
    <source>
        <dbReference type="ARBA" id="ARBA00022679"/>
    </source>
</evidence>
<comment type="catalytic activity">
    <reaction evidence="10">
        <text>ATP + H2O = ADP + phosphate + H(+)</text>
        <dbReference type="Rhea" id="RHEA:13065"/>
        <dbReference type="ChEBI" id="CHEBI:15377"/>
        <dbReference type="ChEBI" id="CHEBI:15378"/>
        <dbReference type="ChEBI" id="CHEBI:30616"/>
        <dbReference type="ChEBI" id="CHEBI:43474"/>
        <dbReference type="ChEBI" id="CHEBI:456216"/>
    </reaction>
</comment>
<feature type="binding site" evidence="10">
    <location>
        <position position="20"/>
    </location>
    <ligand>
        <name>ATP</name>
        <dbReference type="ChEBI" id="CHEBI:30616"/>
    </ligand>
</feature>
<dbReference type="Pfam" id="PF13238">
    <property type="entry name" value="AAA_18"/>
    <property type="match status" value="1"/>
</dbReference>
<dbReference type="EC" id="2.7.4.3" evidence="10"/>
<dbReference type="AlphaFoldDB" id="U4KVZ2"/>
<evidence type="ECO:0000256" key="3">
    <source>
        <dbReference type="ARBA" id="ARBA00022517"/>
    </source>
</evidence>
<feature type="binding site" evidence="10">
    <location>
        <position position="18"/>
    </location>
    <ligand>
        <name>ATP</name>
        <dbReference type="ChEBI" id="CHEBI:30616"/>
    </ligand>
</feature>
<dbReference type="GO" id="GO:0016887">
    <property type="term" value="F:ATP hydrolysis activity"/>
    <property type="evidence" value="ECO:0007669"/>
    <property type="project" value="UniProtKB-UniRule"/>
</dbReference>
<evidence type="ECO:0000313" key="12">
    <source>
        <dbReference type="Proteomes" id="UP000018144"/>
    </source>
</evidence>
<dbReference type="GO" id="GO:0042274">
    <property type="term" value="P:ribosomal small subunit biogenesis"/>
    <property type="evidence" value="ECO:0007669"/>
    <property type="project" value="UniProtKB-UniRule"/>
</dbReference>
<keyword evidence="12" id="KW-1185">Reference proteome</keyword>
<keyword evidence="7 10" id="KW-0418">Kinase</keyword>
<evidence type="ECO:0000256" key="4">
    <source>
        <dbReference type="ARBA" id="ARBA00022552"/>
    </source>
</evidence>
<keyword evidence="9 10" id="KW-0539">Nucleus</keyword>
<dbReference type="STRING" id="1076935.U4KVZ2"/>
<evidence type="ECO:0000256" key="7">
    <source>
        <dbReference type="ARBA" id="ARBA00022777"/>
    </source>
</evidence>
<evidence type="ECO:0000313" key="11">
    <source>
        <dbReference type="EMBL" id="CCX05186.1"/>
    </source>
</evidence>
<sequence length="163" mass="18691">MPRTRPNIVITGTPGVGKSSHSLLLSESTGLNLVDVNQIVKDNKFTEEYDEALQTWVVDEDRLLDEIEPQLEQGGNVIDWHVCDLFPERLIDLVVVLRCENEAKLQENLDAEIMQVVLDDAREGYDENIVVELRSDSSDDIDTNIERITQWYENWQKDHPEGV</sequence>
<evidence type="ECO:0000256" key="6">
    <source>
        <dbReference type="ARBA" id="ARBA00022741"/>
    </source>
</evidence>
<keyword evidence="3 10" id="KW-0690">Ribosome biogenesis</keyword>
<dbReference type="PANTHER" id="PTHR12595:SF0">
    <property type="entry name" value="ADENYLATE KINASE ISOENZYME 6"/>
    <property type="match status" value="1"/>
</dbReference>
<dbReference type="eggNOG" id="KOG3347">
    <property type="taxonomic scope" value="Eukaryota"/>
</dbReference>
<accession>U4KVZ2</accession>
<dbReference type="GO" id="GO:0005737">
    <property type="term" value="C:cytoplasm"/>
    <property type="evidence" value="ECO:0007669"/>
    <property type="project" value="UniProtKB-SubCell"/>
</dbReference>
<dbReference type="EMBL" id="HF935235">
    <property type="protein sequence ID" value="CCX05186.1"/>
    <property type="molecule type" value="Genomic_DNA"/>
</dbReference>
<dbReference type="SUPFAM" id="SSF52540">
    <property type="entry name" value="P-loop containing nucleoside triphosphate hydrolases"/>
    <property type="match status" value="1"/>
</dbReference>
<evidence type="ECO:0000256" key="10">
    <source>
        <dbReference type="HAMAP-Rule" id="MF_03173"/>
    </source>
</evidence>
<dbReference type="GO" id="GO:0005634">
    <property type="term" value="C:nucleus"/>
    <property type="evidence" value="ECO:0007669"/>
    <property type="project" value="UniProtKB-SubCell"/>
</dbReference>
<name>U4KVZ2_PYROM</name>
<proteinExistence type="inferred from homology"/>
<dbReference type="OrthoDB" id="10251185at2759"/>
<dbReference type="GO" id="GO:0006364">
    <property type="term" value="P:rRNA processing"/>
    <property type="evidence" value="ECO:0007669"/>
    <property type="project" value="UniProtKB-KW"/>
</dbReference>
<dbReference type="HAMAP" id="MF_00039">
    <property type="entry name" value="Adenylate_kinase_AK6"/>
    <property type="match status" value="1"/>
</dbReference>
<dbReference type="PANTHER" id="PTHR12595">
    <property type="entry name" value="POS9-ACTIVATING FACTOR FAP7-RELATED"/>
    <property type="match status" value="1"/>
</dbReference>
<keyword evidence="6 10" id="KW-0547">Nucleotide-binding</keyword>
<reference evidence="11 12" key="1">
    <citation type="journal article" date="2013" name="PLoS Genet.">
        <title>The genome and development-dependent transcriptomes of Pyronema confluens: a window into fungal evolution.</title>
        <authorList>
            <person name="Traeger S."/>
            <person name="Altegoer F."/>
            <person name="Freitag M."/>
            <person name="Gabaldon T."/>
            <person name="Kempken F."/>
            <person name="Kumar A."/>
            <person name="Marcet-Houben M."/>
            <person name="Poggeler S."/>
            <person name="Stajich J.E."/>
            <person name="Nowrousian M."/>
        </authorList>
    </citation>
    <scope>NUCLEOTIDE SEQUENCE [LARGE SCALE GENOMIC DNA]</scope>
    <source>
        <strain evidence="12">CBS 100304</strain>
        <tissue evidence="11">Vegetative mycelium</tissue>
    </source>
</reference>
<dbReference type="Gene3D" id="3.40.50.300">
    <property type="entry name" value="P-loop containing nucleotide triphosphate hydrolases"/>
    <property type="match status" value="1"/>
</dbReference>
<keyword evidence="4 10" id="KW-0698">rRNA processing</keyword>
<dbReference type="InterPro" id="IPR020618">
    <property type="entry name" value="Adenyl_kinase_AK6"/>
</dbReference>
<keyword evidence="2 10" id="KW-0963">Cytoplasm</keyword>
<feature type="binding site" evidence="10">
    <location>
        <position position="15"/>
    </location>
    <ligand>
        <name>ATP</name>
        <dbReference type="ChEBI" id="CHEBI:30616"/>
    </ligand>
</feature>
<comment type="subunit">
    <text evidence="10">Interacts with small ribosomal subunit protein uS11. Not a structural component of 43S pre-ribosomes, but transiently interacts with them by binding to uS11.</text>
</comment>
<dbReference type="GO" id="GO:0004017">
    <property type="term" value="F:AMP kinase activity"/>
    <property type="evidence" value="ECO:0007669"/>
    <property type="project" value="UniProtKB-UniRule"/>
</dbReference>
<comment type="catalytic activity">
    <reaction evidence="1 10">
        <text>AMP + ATP = 2 ADP</text>
        <dbReference type="Rhea" id="RHEA:12973"/>
        <dbReference type="ChEBI" id="CHEBI:30616"/>
        <dbReference type="ChEBI" id="CHEBI:456215"/>
        <dbReference type="ChEBI" id="CHEBI:456216"/>
        <dbReference type="EC" id="2.7.4.3"/>
    </reaction>
</comment>
<dbReference type="FunFam" id="3.40.50.300:FF:000372">
    <property type="entry name" value="Adenylate kinase isoenzyme 6 homolog"/>
    <property type="match status" value="1"/>
</dbReference>
<dbReference type="Proteomes" id="UP000018144">
    <property type="component" value="Unassembled WGS sequence"/>
</dbReference>
<comment type="caution">
    <text evidence="10">Lacks conserved residue(s) required for the propagation of feature annotation.</text>
</comment>
<comment type="similarity">
    <text evidence="10">Belongs to the adenylate kinase family. AK6 subfamily.</text>
</comment>
<comment type="subcellular location">
    <subcellularLocation>
        <location evidence="10">Cytoplasm</location>
    </subcellularLocation>
    <subcellularLocation>
        <location evidence="10">Nucleus</location>
    </subcellularLocation>
</comment>
<feature type="binding site" evidence="10">
    <location>
        <position position="19"/>
    </location>
    <ligand>
        <name>ATP</name>
        <dbReference type="ChEBI" id="CHEBI:30616"/>
    </ligand>
</feature>